<comment type="caution">
    <text evidence="1">The sequence shown here is derived from an EMBL/GenBank/DDBJ whole genome shotgun (WGS) entry which is preliminary data.</text>
</comment>
<proteinExistence type="predicted"/>
<sequence>MDLKTESDICLQLKLSPASFVIKNQLDCFSFFNEERLVFFHYCCIRWAQAYVSKPSGDRNGQIQTRPGFLSLGELVSSKTKSVVLYGMKRVVFIVHSDCLSKIDLGYQDCC</sequence>
<evidence type="ECO:0000313" key="2">
    <source>
        <dbReference type="Proteomes" id="UP000822688"/>
    </source>
</evidence>
<organism evidence="1 2">
    <name type="scientific">Ceratodon purpureus</name>
    <name type="common">Fire moss</name>
    <name type="synonym">Dicranum purpureum</name>
    <dbReference type="NCBI Taxonomy" id="3225"/>
    <lineage>
        <taxon>Eukaryota</taxon>
        <taxon>Viridiplantae</taxon>
        <taxon>Streptophyta</taxon>
        <taxon>Embryophyta</taxon>
        <taxon>Bryophyta</taxon>
        <taxon>Bryophytina</taxon>
        <taxon>Bryopsida</taxon>
        <taxon>Dicranidae</taxon>
        <taxon>Pseudoditrichales</taxon>
        <taxon>Ditrichaceae</taxon>
        <taxon>Ceratodon</taxon>
    </lineage>
</organism>
<protein>
    <submittedName>
        <fullName evidence="1">Uncharacterized protein</fullName>
    </submittedName>
</protein>
<name>A0A8T0G6P4_CERPU</name>
<dbReference type="AlphaFoldDB" id="A0A8T0G6P4"/>
<keyword evidence="2" id="KW-1185">Reference proteome</keyword>
<reference evidence="1" key="1">
    <citation type="submission" date="2020-06" db="EMBL/GenBank/DDBJ databases">
        <title>WGS assembly of Ceratodon purpureus strain R40.</title>
        <authorList>
            <person name="Carey S.B."/>
            <person name="Jenkins J."/>
            <person name="Shu S."/>
            <person name="Lovell J.T."/>
            <person name="Sreedasyam A."/>
            <person name="Maumus F."/>
            <person name="Tiley G.P."/>
            <person name="Fernandez-Pozo N."/>
            <person name="Barry K."/>
            <person name="Chen C."/>
            <person name="Wang M."/>
            <person name="Lipzen A."/>
            <person name="Daum C."/>
            <person name="Saski C.A."/>
            <person name="Payton A.C."/>
            <person name="Mcbreen J.C."/>
            <person name="Conrad R.E."/>
            <person name="Kollar L.M."/>
            <person name="Olsson S."/>
            <person name="Huttunen S."/>
            <person name="Landis J.B."/>
            <person name="Wickett N.J."/>
            <person name="Johnson M.G."/>
            <person name="Rensing S.A."/>
            <person name="Grimwood J."/>
            <person name="Schmutz J."/>
            <person name="Mcdaniel S.F."/>
        </authorList>
    </citation>
    <scope>NUCLEOTIDE SEQUENCE</scope>
    <source>
        <strain evidence="1">R40</strain>
    </source>
</reference>
<accession>A0A8T0G6P4</accession>
<evidence type="ECO:0000313" key="1">
    <source>
        <dbReference type="EMBL" id="KAG0554936.1"/>
    </source>
</evidence>
<gene>
    <name evidence="1" type="ORF">KC19_12G131600</name>
</gene>
<dbReference type="Proteomes" id="UP000822688">
    <property type="component" value="Chromosome 12"/>
</dbReference>
<dbReference type="EMBL" id="CM026433">
    <property type="protein sequence ID" value="KAG0554936.1"/>
    <property type="molecule type" value="Genomic_DNA"/>
</dbReference>